<comment type="similarity">
    <text evidence="2">Belongs to the ustYa family.</text>
</comment>
<comment type="caution">
    <text evidence="4">The sequence shown here is derived from an EMBL/GenBank/DDBJ whole genome shotgun (WGS) entry which is preliminary data.</text>
</comment>
<comment type="pathway">
    <text evidence="1">Mycotoxin biosynthesis.</text>
</comment>
<feature type="transmembrane region" description="Helical" evidence="3">
    <location>
        <begin position="67"/>
        <end position="87"/>
    </location>
</feature>
<name>A0A9P8UWI0_9PEZI</name>
<dbReference type="Proteomes" id="UP000758603">
    <property type="component" value="Unassembled WGS sequence"/>
</dbReference>
<dbReference type="GeneID" id="70135108"/>
<evidence type="ECO:0000256" key="3">
    <source>
        <dbReference type="SAM" id="Phobius"/>
    </source>
</evidence>
<evidence type="ECO:0008006" key="6">
    <source>
        <dbReference type="Google" id="ProtNLM"/>
    </source>
</evidence>
<evidence type="ECO:0000256" key="2">
    <source>
        <dbReference type="ARBA" id="ARBA00035112"/>
    </source>
</evidence>
<keyword evidence="5" id="KW-1185">Reference proteome</keyword>
<reference evidence="4" key="1">
    <citation type="journal article" date="2021" name="Nat. Commun.">
        <title>Genetic determinants of endophytism in the Arabidopsis root mycobiome.</title>
        <authorList>
            <person name="Mesny F."/>
            <person name="Miyauchi S."/>
            <person name="Thiergart T."/>
            <person name="Pickel B."/>
            <person name="Atanasova L."/>
            <person name="Karlsson M."/>
            <person name="Huettel B."/>
            <person name="Barry K.W."/>
            <person name="Haridas S."/>
            <person name="Chen C."/>
            <person name="Bauer D."/>
            <person name="Andreopoulos W."/>
            <person name="Pangilinan J."/>
            <person name="LaButti K."/>
            <person name="Riley R."/>
            <person name="Lipzen A."/>
            <person name="Clum A."/>
            <person name="Drula E."/>
            <person name="Henrissat B."/>
            <person name="Kohler A."/>
            <person name="Grigoriev I.V."/>
            <person name="Martin F.M."/>
            <person name="Hacquard S."/>
        </authorList>
    </citation>
    <scope>NUCLEOTIDE SEQUENCE</scope>
    <source>
        <strain evidence="4">MPI-SDFR-AT-0073</strain>
    </source>
</reference>
<sequence length="298" mass="34083">MQATDGELNEKGGKMESTANKFKAFMPAWLKNLSIPSRGAYQQVGGSDLTQPGALSKKSKLPKALRIGLVIFKVFFVIFYCYETWWFCLHWGIDYTIFGNENIFHDPPVGWTNLRLERAGFHDSRHAVFTAYEGAPNAQNNAAWNDILSVGVVAINEKENSKLTNGSAPLLGKPGQYVVELEMFHQLHCLKWIRDQFWELNAVVTENGTIEDFPQRVDHTDHCIDYLRQIIMCHGDITPLTMEWNTEINGFLAHHTTEHHCRSFDMIWNWAEGRNTTRMVADGRHKNVELSVPEKSDK</sequence>
<organism evidence="4 5">
    <name type="scientific">Truncatella angustata</name>
    <dbReference type="NCBI Taxonomy" id="152316"/>
    <lineage>
        <taxon>Eukaryota</taxon>
        <taxon>Fungi</taxon>
        <taxon>Dikarya</taxon>
        <taxon>Ascomycota</taxon>
        <taxon>Pezizomycotina</taxon>
        <taxon>Sordariomycetes</taxon>
        <taxon>Xylariomycetidae</taxon>
        <taxon>Amphisphaeriales</taxon>
        <taxon>Sporocadaceae</taxon>
        <taxon>Truncatella</taxon>
    </lineage>
</organism>
<protein>
    <recommendedName>
        <fullName evidence="6">Tat pathway signal sequence</fullName>
    </recommendedName>
</protein>
<keyword evidence="3" id="KW-1133">Transmembrane helix</keyword>
<dbReference type="AlphaFoldDB" id="A0A9P8UWI0"/>
<dbReference type="RefSeq" id="XP_045963643.1">
    <property type="nucleotide sequence ID" value="XM_046106217.1"/>
</dbReference>
<keyword evidence="3" id="KW-0472">Membrane</keyword>
<evidence type="ECO:0000313" key="5">
    <source>
        <dbReference type="Proteomes" id="UP000758603"/>
    </source>
</evidence>
<accession>A0A9P8UWI0</accession>
<evidence type="ECO:0000313" key="4">
    <source>
        <dbReference type="EMBL" id="KAH6659512.1"/>
    </source>
</evidence>
<dbReference type="GO" id="GO:0043386">
    <property type="term" value="P:mycotoxin biosynthetic process"/>
    <property type="evidence" value="ECO:0007669"/>
    <property type="project" value="InterPro"/>
</dbReference>
<proteinExistence type="inferred from homology"/>
<dbReference type="Pfam" id="PF11807">
    <property type="entry name" value="UstYa"/>
    <property type="match status" value="1"/>
</dbReference>
<dbReference type="EMBL" id="JAGPXC010000001">
    <property type="protein sequence ID" value="KAH6659512.1"/>
    <property type="molecule type" value="Genomic_DNA"/>
</dbReference>
<dbReference type="PANTHER" id="PTHR33365">
    <property type="entry name" value="YALI0B05434P"/>
    <property type="match status" value="1"/>
</dbReference>
<keyword evidence="3" id="KW-0812">Transmembrane</keyword>
<gene>
    <name evidence="4" type="ORF">BKA67DRAFT_652742</name>
</gene>
<dbReference type="PANTHER" id="PTHR33365:SF4">
    <property type="entry name" value="CYCLOCHLOROTINE BIOSYNTHESIS PROTEIN O"/>
    <property type="match status" value="1"/>
</dbReference>
<evidence type="ECO:0000256" key="1">
    <source>
        <dbReference type="ARBA" id="ARBA00004685"/>
    </source>
</evidence>
<dbReference type="InterPro" id="IPR021765">
    <property type="entry name" value="UstYa-like"/>
</dbReference>
<dbReference type="OrthoDB" id="3687641at2759"/>